<evidence type="ECO:0000256" key="1">
    <source>
        <dbReference type="ARBA" id="ARBA00010617"/>
    </source>
</evidence>
<comment type="caution">
    <text evidence="4">The sequence shown here is derived from an EMBL/GenBank/DDBJ whole genome shotgun (WGS) entry which is preliminary data.</text>
</comment>
<dbReference type="PANTHER" id="PTHR24293:SF0">
    <property type="entry name" value="CYP46A1 PROTEIN-RELATED"/>
    <property type="match status" value="1"/>
</dbReference>
<accession>A0ABN8LPB2</accession>
<reference evidence="4 5" key="1">
    <citation type="submission" date="2022-05" db="EMBL/GenBank/DDBJ databases">
        <authorList>
            <consortium name="Genoscope - CEA"/>
            <person name="William W."/>
        </authorList>
    </citation>
    <scope>NUCLEOTIDE SEQUENCE [LARGE SCALE GENOMIC DNA]</scope>
</reference>
<keyword evidence="2" id="KW-0408">Iron</keyword>
<dbReference type="EMBL" id="CALNXI010000103">
    <property type="protein sequence ID" value="CAH3019026.1"/>
    <property type="molecule type" value="Genomic_DNA"/>
</dbReference>
<keyword evidence="3" id="KW-1133">Transmembrane helix</keyword>
<dbReference type="InterPro" id="IPR001128">
    <property type="entry name" value="Cyt_P450"/>
</dbReference>
<keyword evidence="3" id="KW-0812">Transmembrane</keyword>
<dbReference type="SUPFAM" id="SSF48264">
    <property type="entry name" value="Cytochrome P450"/>
    <property type="match status" value="1"/>
</dbReference>
<keyword evidence="3" id="KW-0472">Membrane</keyword>
<dbReference type="InterPro" id="IPR039983">
    <property type="entry name" value="CYP46A1"/>
</dbReference>
<name>A0ABN8LPB2_9CNID</name>
<dbReference type="PRINTS" id="PR00385">
    <property type="entry name" value="P450"/>
</dbReference>
<evidence type="ECO:0000313" key="4">
    <source>
        <dbReference type="EMBL" id="CAH3019026.1"/>
    </source>
</evidence>
<keyword evidence="2" id="KW-0503">Monooxygenase</keyword>
<sequence length="507" mass="58251">MASAIYGVVYFLVISLCLTLFTLVLCFVVYLHHKHKTLDHIPGPKRDGFFWGNIKEMERLKKAYGYSSGAEILNHLCREYGPVMVLWVFHIPIVYISDAELTKKVLITSNYPKDSWAYDKLAYIFGERFLGKGLVTETDHEKWKEKRLALNPAFHRKYLKEFMEQFNASCDVLLARLAKLADGKTEVLMADEFNRITLDIIGKVAFGIDLNAIHEPESPFPRAIKESLIAPIWCFAHPFHAVEFTTYGYQNSVIAAIHFLRDTGKKIIDERKKAILNGDEVPTDILSYILKSMDEDTVLDYEELLDHFVTFFIAGQETTSAMLAFMLAEVGKHPEVEERLVQEAEDVLGARQFITYEDLGKLNYTGLVMKETLRLHPSVPSFSRVINKDDELAGHFIPAGTLINPLPYVLHRNPKYWNDPDKFDPERFSAQKDEEDTGFHRYAYFPFSLGPRHCIGQMFAEFEGKVLIARFVKSFKFKLVPGQDFGYEDLKATLSPKDRIRCTLTLR</sequence>
<dbReference type="InterPro" id="IPR036396">
    <property type="entry name" value="Cyt_P450_sf"/>
</dbReference>
<comment type="similarity">
    <text evidence="1 2">Belongs to the cytochrome P450 family.</text>
</comment>
<dbReference type="InterPro" id="IPR017972">
    <property type="entry name" value="Cyt_P450_CS"/>
</dbReference>
<evidence type="ECO:0000256" key="3">
    <source>
        <dbReference type="SAM" id="Phobius"/>
    </source>
</evidence>
<dbReference type="PRINTS" id="PR00463">
    <property type="entry name" value="EP450I"/>
</dbReference>
<dbReference type="CDD" id="cd20613">
    <property type="entry name" value="CYP46A1-like"/>
    <property type="match status" value="1"/>
</dbReference>
<proteinExistence type="inferred from homology"/>
<dbReference type="Pfam" id="PF00067">
    <property type="entry name" value="p450"/>
    <property type="match status" value="1"/>
</dbReference>
<evidence type="ECO:0000256" key="2">
    <source>
        <dbReference type="RuleBase" id="RU000461"/>
    </source>
</evidence>
<feature type="transmembrane region" description="Helical" evidence="3">
    <location>
        <begin position="6"/>
        <end position="31"/>
    </location>
</feature>
<dbReference type="PROSITE" id="PS00086">
    <property type="entry name" value="CYTOCHROME_P450"/>
    <property type="match status" value="1"/>
</dbReference>
<organism evidence="4 5">
    <name type="scientific">Porites evermanni</name>
    <dbReference type="NCBI Taxonomy" id="104178"/>
    <lineage>
        <taxon>Eukaryota</taxon>
        <taxon>Metazoa</taxon>
        <taxon>Cnidaria</taxon>
        <taxon>Anthozoa</taxon>
        <taxon>Hexacorallia</taxon>
        <taxon>Scleractinia</taxon>
        <taxon>Fungiina</taxon>
        <taxon>Poritidae</taxon>
        <taxon>Porites</taxon>
    </lineage>
</organism>
<keyword evidence="5" id="KW-1185">Reference proteome</keyword>
<dbReference type="Proteomes" id="UP001159427">
    <property type="component" value="Unassembled WGS sequence"/>
</dbReference>
<dbReference type="Gene3D" id="1.10.630.10">
    <property type="entry name" value="Cytochrome P450"/>
    <property type="match status" value="1"/>
</dbReference>
<dbReference type="InterPro" id="IPR002401">
    <property type="entry name" value="Cyt_P450_E_grp-I"/>
</dbReference>
<gene>
    <name evidence="4" type="ORF">PEVE_00000665</name>
</gene>
<keyword evidence="2" id="KW-0479">Metal-binding</keyword>
<evidence type="ECO:0008006" key="6">
    <source>
        <dbReference type="Google" id="ProtNLM"/>
    </source>
</evidence>
<evidence type="ECO:0000313" key="5">
    <source>
        <dbReference type="Proteomes" id="UP001159427"/>
    </source>
</evidence>
<keyword evidence="2" id="KW-0560">Oxidoreductase</keyword>
<dbReference type="PANTHER" id="PTHR24293">
    <property type="entry name" value="CYTOCHROME P450 FAMILY 46 SUBFAMILY A"/>
    <property type="match status" value="1"/>
</dbReference>
<keyword evidence="2" id="KW-0349">Heme</keyword>
<protein>
    <recommendedName>
        <fullName evidence="6">Cytochrome P450</fullName>
    </recommendedName>
</protein>